<dbReference type="SUPFAM" id="SSF101898">
    <property type="entry name" value="NHL repeat"/>
    <property type="match status" value="1"/>
</dbReference>
<name>A0AAV7K044_9METZ</name>
<evidence type="ECO:0000313" key="1">
    <source>
        <dbReference type="EMBL" id="KAI6654346.1"/>
    </source>
</evidence>
<reference evidence="1 2" key="1">
    <citation type="journal article" date="2023" name="BMC Biol.">
        <title>The compact genome of the sponge Oopsacas minuta (Hexactinellida) is lacking key metazoan core genes.</title>
        <authorList>
            <person name="Santini S."/>
            <person name="Schenkelaars Q."/>
            <person name="Jourda C."/>
            <person name="Duchesne M."/>
            <person name="Belahbib H."/>
            <person name="Rocher C."/>
            <person name="Selva M."/>
            <person name="Riesgo A."/>
            <person name="Vervoort M."/>
            <person name="Leys S.P."/>
            <person name="Kodjabachian L."/>
            <person name="Le Bivic A."/>
            <person name="Borchiellini C."/>
            <person name="Claverie J.M."/>
            <person name="Renard E."/>
        </authorList>
    </citation>
    <scope>NUCLEOTIDE SEQUENCE [LARGE SCALE GENOMIC DNA]</scope>
    <source>
        <strain evidence="1">SPO-2</strain>
    </source>
</reference>
<evidence type="ECO:0000313" key="2">
    <source>
        <dbReference type="Proteomes" id="UP001165289"/>
    </source>
</evidence>
<protein>
    <submittedName>
        <fullName evidence="1">Uncharacterized protein</fullName>
    </submittedName>
</protein>
<organism evidence="1 2">
    <name type="scientific">Oopsacas minuta</name>
    <dbReference type="NCBI Taxonomy" id="111878"/>
    <lineage>
        <taxon>Eukaryota</taxon>
        <taxon>Metazoa</taxon>
        <taxon>Porifera</taxon>
        <taxon>Hexactinellida</taxon>
        <taxon>Hexasterophora</taxon>
        <taxon>Lyssacinosida</taxon>
        <taxon>Leucopsacidae</taxon>
        <taxon>Oopsacas</taxon>
    </lineage>
</organism>
<keyword evidence="2" id="KW-1185">Reference proteome</keyword>
<accession>A0AAV7K044</accession>
<gene>
    <name evidence="1" type="ORF">LOD99_743</name>
</gene>
<dbReference type="AlphaFoldDB" id="A0AAV7K044"/>
<dbReference type="EMBL" id="JAKMXF010000222">
    <property type="protein sequence ID" value="KAI6654346.1"/>
    <property type="molecule type" value="Genomic_DNA"/>
</dbReference>
<proteinExistence type="predicted"/>
<dbReference type="InterPro" id="IPR011042">
    <property type="entry name" value="6-blade_b-propeller_TolB-like"/>
</dbReference>
<sequence>MATCYPEGEGENKSTPGISVSNVFEEREFEIHSQFDLIAKLLQEKRLFMISRLRQRRIEYEALEMARLAQIQEIERIKQQTMDLGVKFNKVNILRDESVYKDDILKSMTKLRKDLPAPEHTALESTFKKLFRLPNTKPRESAKSKNDELYLERIHIDTKNDRVFVLDVMSKRCLVFQQYGKLIACFGEEFTDFCIDSENNFIFVINKFDTLKQFNLTSFELLLTKTFQEGKFSCIDHHNGDVYISRDGDGIHVYNSELEYIKSISTYTYLNYSILCRNEGILIYSIIPAGLYLFSYSGDLVKNIPLCFEFGMKDALNLAENYAIFLSFQFYIDKNGLLVICNTYDHSIHIQTLGGTLVHKLVFPLEEEDEKILTAGVTSSKDGRMIVSLANSKYPLRYY</sequence>
<dbReference type="Proteomes" id="UP001165289">
    <property type="component" value="Unassembled WGS sequence"/>
</dbReference>
<dbReference type="Gene3D" id="2.120.10.30">
    <property type="entry name" value="TolB, C-terminal domain"/>
    <property type="match status" value="1"/>
</dbReference>
<comment type="caution">
    <text evidence="1">The sequence shown here is derived from an EMBL/GenBank/DDBJ whole genome shotgun (WGS) entry which is preliminary data.</text>
</comment>